<dbReference type="EMBL" id="JAUSZS010000007">
    <property type="protein sequence ID" value="MDQ0935374.1"/>
    <property type="molecule type" value="Genomic_DNA"/>
</dbReference>
<gene>
    <name evidence="1" type="ORF">QFZ49_005346</name>
</gene>
<comment type="caution">
    <text evidence="1">The sequence shown here is derived from an EMBL/GenBank/DDBJ whole genome shotgun (WGS) entry which is preliminary data.</text>
</comment>
<protein>
    <submittedName>
        <fullName evidence="1">Uncharacterized protein</fullName>
    </submittedName>
</protein>
<sequence length="165" mass="17851">MLTACATLVVCGDSITAIWQWAARSPQCKLAAIDTRRDPLTGRHLVPSERTFRRVLGDLDADAIDAATCGFIADTATGHCACRIPPPCWSGGMLKLVEGAAESRSPSYVQMGDPVRVLDRSGQRVERAGIRKTLVRPVLVIERLELAQGVQGVQEMALVPDQRTV</sequence>
<proteinExistence type="predicted"/>
<organism evidence="1 2">
    <name type="scientific">Streptomyces turgidiscabies</name>
    <dbReference type="NCBI Taxonomy" id="85558"/>
    <lineage>
        <taxon>Bacteria</taxon>
        <taxon>Bacillati</taxon>
        <taxon>Actinomycetota</taxon>
        <taxon>Actinomycetes</taxon>
        <taxon>Kitasatosporales</taxon>
        <taxon>Streptomycetaceae</taxon>
        <taxon>Streptomyces</taxon>
    </lineage>
</organism>
<keyword evidence="2" id="KW-1185">Reference proteome</keyword>
<evidence type="ECO:0000313" key="2">
    <source>
        <dbReference type="Proteomes" id="UP001223072"/>
    </source>
</evidence>
<name>A0ABU0RTQ7_9ACTN</name>
<evidence type="ECO:0000313" key="1">
    <source>
        <dbReference type="EMBL" id="MDQ0935374.1"/>
    </source>
</evidence>
<accession>A0ABU0RTQ7</accession>
<reference evidence="1 2" key="1">
    <citation type="submission" date="2023-07" db="EMBL/GenBank/DDBJ databases">
        <title>Comparative genomics of wheat-associated soil bacteria to identify genetic determinants of phenazine resistance.</title>
        <authorList>
            <person name="Mouncey N."/>
        </authorList>
    </citation>
    <scope>NUCLEOTIDE SEQUENCE [LARGE SCALE GENOMIC DNA]</scope>
    <source>
        <strain evidence="1 2">W2I16</strain>
    </source>
</reference>
<dbReference type="Proteomes" id="UP001223072">
    <property type="component" value="Unassembled WGS sequence"/>
</dbReference>